<dbReference type="Proteomes" id="UP000515158">
    <property type="component" value="Unplaced"/>
</dbReference>
<evidence type="ECO:0000256" key="4">
    <source>
        <dbReference type="ARBA" id="ARBA00023180"/>
    </source>
</evidence>
<dbReference type="FunFam" id="3.20.20.80:FF:000013">
    <property type="entry name" value="lactase-phlorizin hydrolase"/>
    <property type="match status" value="1"/>
</dbReference>
<evidence type="ECO:0000256" key="2">
    <source>
        <dbReference type="ARBA" id="ARBA00011738"/>
    </source>
</evidence>
<dbReference type="Gene3D" id="3.20.20.80">
    <property type="entry name" value="Glycosidases"/>
    <property type="match status" value="1"/>
</dbReference>
<dbReference type="GO" id="GO:0005975">
    <property type="term" value="P:carbohydrate metabolic process"/>
    <property type="evidence" value="ECO:0007669"/>
    <property type="project" value="InterPro"/>
</dbReference>
<evidence type="ECO:0000256" key="3">
    <source>
        <dbReference type="ARBA" id="ARBA00022801"/>
    </source>
</evidence>
<proteinExistence type="inferred from homology"/>
<dbReference type="InterPro" id="IPR017853">
    <property type="entry name" value="GH"/>
</dbReference>
<evidence type="ECO:0000256" key="6">
    <source>
        <dbReference type="SAM" id="SignalP"/>
    </source>
</evidence>
<dbReference type="SUPFAM" id="SSF51445">
    <property type="entry name" value="(Trans)glycosidases"/>
    <property type="match status" value="1"/>
</dbReference>
<dbReference type="SMART" id="SM00494">
    <property type="entry name" value="ChtBD2"/>
    <property type="match status" value="2"/>
</dbReference>
<dbReference type="GO" id="GO:0008422">
    <property type="term" value="F:beta-glucosidase activity"/>
    <property type="evidence" value="ECO:0007669"/>
    <property type="project" value="TreeGrafter"/>
</dbReference>
<comment type="subunit">
    <text evidence="2">Homodimer.</text>
</comment>
<feature type="chain" id="PRO_5028118472" evidence="6">
    <location>
        <begin position="25"/>
        <end position="770"/>
    </location>
</feature>
<evidence type="ECO:0000313" key="8">
    <source>
        <dbReference type="Proteomes" id="UP000515158"/>
    </source>
</evidence>
<evidence type="ECO:0000256" key="5">
    <source>
        <dbReference type="ARBA" id="ARBA00023295"/>
    </source>
</evidence>
<keyword evidence="4" id="KW-0325">Glycoprotein</keyword>
<dbReference type="PROSITE" id="PS50940">
    <property type="entry name" value="CHIT_BIND_II"/>
    <property type="match status" value="1"/>
</dbReference>
<dbReference type="RefSeq" id="XP_034248773.1">
    <property type="nucleotide sequence ID" value="XM_034392882.1"/>
</dbReference>
<accession>A0A6P8ZU09</accession>
<reference evidence="9" key="1">
    <citation type="submission" date="2025-08" db="UniProtKB">
        <authorList>
            <consortium name="RefSeq"/>
        </authorList>
    </citation>
    <scope>IDENTIFICATION</scope>
    <source>
        <tissue evidence="9">Total insect</tissue>
    </source>
</reference>
<evidence type="ECO:0000313" key="9">
    <source>
        <dbReference type="RefSeq" id="XP_034248773.1"/>
    </source>
</evidence>
<dbReference type="InParanoid" id="A0A6P8ZU09"/>
<gene>
    <name evidence="9" type="primary">LOC117649806</name>
</gene>
<dbReference type="PANTHER" id="PTHR10353:SF36">
    <property type="entry name" value="LP05116P"/>
    <property type="match status" value="1"/>
</dbReference>
<dbReference type="GO" id="GO:0008061">
    <property type="term" value="F:chitin binding"/>
    <property type="evidence" value="ECO:0007669"/>
    <property type="project" value="InterPro"/>
</dbReference>
<dbReference type="InterPro" id="IPR036508">
    <property type="entry name" value="Chitin-bd_dom_sf"/>
</dbReference>
<dbReference type="PANTHER" id="PTHR10353">
    <property type="entry name" value="GLYCOSYL HYDROLASE"/>
    <property type="match status" value="1"/>
</dbReference>
<dbReference type="SUPFAM" id="SSF57625">
    <property type="entry name" value="Invertebrate chitin-binding proteins"/>
    <property type="match status" value="2"/>
</dbReference>
<dbReference type="PRINTS" id="PR00131">
    <property type="entry name" value="GLHYDRLASE1"/>
</dbReference>
<protein>
    <submittedName>
        <fullName evidence="9">Myrosinase 1-like</fullName>
    </submittedName>
</protein>
<dbReference type="AlphaFoldDB" id="A0A6P8ZU09"/>
<feature type="signal peptide" evidence="6">
    <location>
        <begin position="1"/>
        <end position="24"/>
    </location>
</feature>
<evidence type="ECO:0000259" key="7">
    <source>
        <dbReference type="PROSITE" id="PS50940"/>
    </source>
</evidence>
<keyword evidence="5" id="KW-0326">Glycosidase</keyword>
<dbReference type="InterPro" id="IPR001360">
    <property type="entry name" value="Glyco_hydro_1"/>
</dbReference>
<organism evidence="9">
    <name type="scientific">Thrips palmi</name>
    <name type="common">Melon thrips</name>
    <dbReference type="NCBI Taxonomy" id="161013"/>
    <lineage>
        <taxon>Eukaryota</taxon>
        <taxon>Metazoa</taxon>
        <taxon>Ecdysozoa</taxon>
        <taxon>Arthropoda</taxon>
        <taxon>Hexapoda</taxon>
        <taxon>Insecta</taxon>
        <taxon>Pterygota</taxon>
        <taxon>Neoptera</taxon>
        <taxon>Paraneoptera</taxon>
        <taxon>Thysanoptera</taxon>
        <taxon>Terebrantia</taxon>
        <taxon>Thripoidea</taxon>
        <taxon>Thripidae</taxon>
        <taxon>Thrips</taxon>
    </lineage>
</organism>
<name>A0A6P8ZU09_THRPL</name>
<dbReference type="OrthoDB" id="65569at2759"/>
<dbReference type="Gene3D" id="2.170.140.10">
    <property type="entry name" value="Chitin binding domain"/>
    <property type="match status" value="1"/>
</dbReference>
<dbReference type="KEGG" id="tpal:117649806"/>
<evidence type="ECO:0000256" key="1">
    <source>
        <dbReference type="ARBA" id="ARBA00010838"/>
    </source>
</evidence>
<feature type="domain" description="Chitin-binding type-2" evidence="7">
    <location>
        <begin position="112"/>
        <end position="168"/>
    </location>
</feature>
<comment type="similarity">
    <text evidence="1">Belongs to the glycosyl hydrolase 1 family.</text>
</comment>
<dbReference type="InterPro" id="IPR002557">
    <property type="entry name" value="Chitin-bd_dom"/>
</dbReference>
<keyword evidence="3" id="KW-0378">Hydrolase</keyword>
<sequence>MRASAVLLAVGLAVVAVLVRPAEGGLRAKARTLQRKKLALGLGATADTQDCAGQTQRCVDCSTVLQCTRLGQVYRPLRTTACPAATPYCSAGACVATLSDDACIAPPAASTAFTCNGDGYYPDPSNCRRYWLCVAGKAYQYSCNDFAGTVYSQRRAMCVPSSEATCSTVACSNALVGVYQRFPQDPEVYVVCRDAVAANALVAACPPNYTVDAATGDCVLTCLAEGRLADRDNNTRYYECVQTGTNTFSQPRLLMCPEGSTYSADRQRCLSGNEDNPEDPAEPAAKGYNEEYYEPNDNIPESQYDIPAGLLIGAASAAYQVEGAWNESDKSPSIMDVFFHSRPSLANGDVADDSYHKYMDDVQMLSDIQLQFYRFSISWSRVLPQGDSAHPSAVGTQYYNELIDALIARGIQPVITLYHWDLPQVVQDDGGWLNSDIQDKFVDYASYCFQTFGDRVKTWILFNEPMSQCVYGYELPGIAPAVSNPGFGGYLCSHNMIIAHGKAYRAYQQNFAYQGGRLGSAINMEFAEPLTNKPEDVEAAERYRLWRYGWWADPLFFGDYPEVMKNIIGNLSAAEGRATSRLPTFTDEEKTIVQGAMDFLGLNLYTGILVADRTSTETLSAGYFNDIGVETSTDPNWIQSARSSFPVTPFALADGVRWVKNRYNNFPVWVAENGYAGAADEGTKDQKRIGFYSGYMRGLMQAINRDGCNVIGYTCWSLEDNLEWLDGYESKFGLVYVDFNDPNRPRTLKDSAKFFQETLTSRHVSYVKAT</sequence>
<dbReference type="Pfam" id="PF01607">
    <property type="entry name" value="CBM_14"/>
    <property type="match status" value="1"/>
</dbReference>
<dbReference type="GO" id="GO:0005576">
    <property type="term" value="C:extracellular region"/>
    <property type="evidence" value="ECO:0007669"/>
    <property type="project" value="InterPro"/>
</dbReference>
<dbReference type="Pfam" id="PF00232">
    <property type="entry name" value="Glyco_hydro_1"/>
    <property type="match status" value="1"/>
</dbReference>
<keyword evidence="8" id="KW-1185">Reference proteome</keyword>
<dbReference type="GeneID" id="117649806"/>
<keyword evidence="6" id="KW-0732">Signal</keyword>